<dbReference type="Pfam" id="PF08638">
    <property type="entry name" value="Med14"/>
    <property type="match status" value="1"/>
</dbReference>
<evidence type="ECO:0000313" key="12">
    <source>
        <dbReference type="EMBL" id="SCU83506.1"/>
    </source>
</evidence>
<dbReference type="OrthoDB" id="205099at2759"/>
<dbReference type="GO" id="GO:0000122">
    <property type="term" value="P:negative regulation of transcription by RNA polymerase II"/>
    <property type="evidence" value="ECO:0007669"/>
    <property type="project" value="EnsemblFungi"/>
</dbReference>
<evidence type="ECO:0000256" key="7">
    <source>
        <dbReference type="ARBA" id="ARBA00023242"/>
    </source>
</evidence>
<feature type="region of interest" description="Disordered" evidence="10">
    <location>
        <begin position="1"/>
        <end position="59"/>
    </location>
</feature>
<protein>
    <recommendedName>
        <fullName evidence="3 9">Mediator of RNA polymerase II transcription subunit 14</fullName>
    </recommendedName>
    <alternativeName>
        <fullName evidence="8 9">Mediator complex subunit 14</fullName>
    </alternativeName>
</protein>
<feature type="compositionally biased region" description="Polar residues" evidence="10">
    <location>
        <begin position="1"/>
        <end position="13"/>
    </location>
</feature>
<keyword evidence="6 9" id="KW-0804">Transcription</keyword>
<keyword evidence="13" id="KW-1185">Reference proteome</keyword>
<dbReference type="InterPro" id="IPR013947">
    <property type="entry name" value="Mediator_Med14"/>
</dbReference>
<dbReference type="Proteomes" id="UP000190274">
    <property type="component" value="Chromosome C"/>
</dbReference>
<keyword evidence="7 9" id="KW-0539">Nucleus</keyword>
<evidence type="ECO:0000256" key="4">
    <source>
        <dbReference type="ARBA" id="ARBA00023015"/>
    </source>
</evidence>
<evidence type="ECO:0000256" key="8">
    <source>
        <dbReference type="ARBA" id="ARBA00032007"/>
    </source>
</evidence>
<dbReference type="STRING" id="1266660.A0A1G4J2C2"/>
<gene>
    <name evidence="12" type="ORF">LADA_0C11848G</name>
</gene>
<reference evidence="13" key="1">
    <citation type="submission" date="2016-03" db="EMBL/GenBank/DDBJ databases">
        <authorList>
            <person name="Devillers H."/>
        </authorList>
    </citation>
    <scope>NUCLEOTIDE SEQUENCE [LARGE SCALE GENOMIC DNA]</scope>
</reference>
<dbReference type="GO" id="GO:0061629">
    <property type="term" value="F:RNA polymerase II-specific DNA-binding transcription factor binding"/>
    <property type="evidence" value="ECO:0007669"/>
    <property type="project" value="EnsemblFungi"/>
</dbReference>
<comment type="subcellular location">
    <subcellularLocation>
        <location evidence="1 9">Nucleus</location>
    </subcellularLocation>
</comment>
<dbReference type="GO" id="GO:0032968">
    <property type="term" value="P:positive regulation of transcription elongation by RNA polymerase II"/>
    <property type="evidence" value="ECO:0007669"/>
    <property type="project" value="EnsemblFungi"/>
</dbReference>
<dbReference type="GO" id="GO:0070847">
    <property type="term" value="C:core mediator complex"/>
    <property type="evidence" value="ECO:0007669"/>
    <property type="project" value="EnsemblFungi"/>
</dbReference>
<dbReference type="GO" id="GO:0060261">
    <property type="term" value="P:positive regulation of transcription initiation by RNA polymerase II"/>
    <property type="evidence" value="ECO:0007669"/>
    <property type="project" value="EnsemblFungi"/>
</dbReference>
<sequence length="1002" mass="113940">MTTAVEMLQNNGLASPERHNSTVGNGLKSSEKLGNNIHTGTNKDMDNDSQHYGNSSVSKAPELPHVEVNQLPIALLIRNLTVFSVKELVQFLKTSVHEGQDTSVKKTSFLQLVIFLRNQFLKIYVLVKWCRTIKNNNFNTMIDLLNWFRGSNMAVNNCIWALKASLAGMLNAKLPNPDLVTALEVLSLGRPNLPTHSFSLSGEEESEKGPKGFSVPSKLILKKLRDMNIIMSVKVSLMELPDQFKQYTVRDGRLVIHVENEFEVQLSTTDQRSPLFFVDLKLLFNELLPLNKYKLEKVINEVLFKSPRPLFALYRLLHNYVLSVQMYILHAELLDLESNSKYSGGNLKHHYDSRKNGITLKYWLHSRLKGKCNAIIGVDKESGNITLKWNIEDLPEGNPLVPVRYSNVLNNLGNILDEIMFNHSQIIKSQLLSTEVLHEEEDISDALLFHVPSTPASVIPIQIKINPISGIFYAKNPSGLLTYYINQINKTTTTDDFVKVLNRLKLDKTISILKNMFEKVGWVCNNVIKLNAPISIESTGTQKMLSRDLYIRLQNWPANWYLILSVISSNASCALEKRIGKITASNGNWELKYLDTKNVATLKLESMTYQKVIHLKKTSLHSIIDHMIIDSLNGLHMRNKICAGDSLDAVPEYIFQDNSSNQTSVLSIELESFLGGPNALNNLLEKTMFLRIDYQENKIKLFGKFKHNSKMICNQYNEALMQFIDKDSLSFFMTETFIDLNNIVQHFNPFKQKLMQIVTLTDVIERLHNFYSENFSIVALKPNEISFKYLKHSNDEYDCLIHIQTTDHSVENLDVKLSPSNPQYIIQPFIESSKQDYKFVFNYLQFTSGFFGVVESILSTAGRNSSQASNGYSTLALQLHNLSEYELIYYNAEVNSKITLMIELRNVFLNGSQRLRYYVHFADDEHISSKSPAYPLVHRVRNTVFMVDNSSLVNSDTISSLGSPKKPKIASAIRLTDGICCDATDIELVIKEINSILRVNSI</sequence>
<accession>A0A1G4J2C2</accession>
<evidence type="ECO:0000256" key="5">
    <source>
        <dbReference type="ARBA" id="ARBA00023159"/>
    </source>
</evidence>
<comment type="subunit">
    <text evidence="9">Component of the Mediator complex.</text>
</comment>
<evidence type="ECO:0000256" key="9">
    <source>
        <dbReference type="RuleBase" id="RU365082"/>
    </source>
</evidence>
<dbReference type="GO" id="GO:0001093">
    <property type="term" value="F:TFIIB-class transcription factor binding"/>
    <property type="evidence" value="ECO:0007669"/>
    <property type="project" value="EnsemblFungi"/>
</dbReference>
<dbReference type="PANTHER" id="PTHR12809">
    <property type="entry name" value="MEDIATOR COMPLEX SUBUNIT"/>
    <property type="match status" value="1"/>
</dbReference>
<dbReference type="InterPro" id="IPR055122">
    <property type="entry name" value="Med14_N"/>
</dbReference>
<dbReference type="PANTHER" id="PTHR12809:SF2">
    <property type="entry name" value="MEDIATOR OF RNA POLYMERASE II TRANSCRIPTION SUBUNIT 14"/>
    <property type="match status" value="1"/>
</dbReference>
<comment type="function">
    <text evidence="9">Component of the Mediator complex, a coactivator involved in the regulated transcription of nearly all RNA polymerase II-dependent genes. Mediator functions as a bridge to convey information from gene-specific regulatory proteins to the basal RNA polymerase II transcription machinery. Mediator is recruited to promoters by direct interactions with regulatory proteins and serves as a scaffold for the assembly of a functional preinitiation complex with RNA polymerase II and the general transcription factors.</text>
</comment>
<evidence type="ECO:0000259" key="11">
    <source>
        <dbReference type="Pfam" id="PF08638"/>
    </source>
</evidence>
<dbReference type="GO" id="GO:0003712">
    <property type="term" value="F:transcription coregulator activity"/>
    <property type="evidence" value="ECO:0007669"/>
    <property type="project" value="UniProtKB-UniRule"/>
</dbReference>
<dbReference type="AlphaFoldDB" id="A0A1G4J2C2"/>
<name>A0A1G4J2C2_9SACH</name>
<evidence type="ECO:0000256" key="2">
    <source>
        <dbReference type="ARBA" id="ARBA00007813"/>
    </source>
</evidence>
<proteinExistence type="inferred from homology"/>
<feature type="domain" description="Mediator complex subunit MED14 N-terminal" evidence="11">
    <location>
        <begin position="71"/>
        <end position="270"/>
    </location>
</feature>
<evidence type="ECO:0000256" key="10">
    <source>
        <dbReference type="SAM" id="MobiDB-lite"/>
    </source>
</evidence>
<organism evidence="12 13">
    <name type="scientific">Lachancea dasiensis</name>
    <dbReference type="NCBI Taxonomy" id="1072105"/>
    <lineage>
        <taxon>Eukaryota</taxon>
        <taxon>Fungi</taxon>
        <taxon>Dikarya</taxon>
        <taxon>Ascomycota</taxon>
        <taxon>Saccharomycotina</taxon>
        <taxon>Saccharomycetes</taxon>
        <taxon>Saccharomycetales</taxon>
        <taxon>Saccharomycetaceae</taxon>
        <taxon>Lachancea</taxon>
    </lineage>
</organism>
<dbReference type="EMBL" id="LT598459">
    <property type="protein sequence ID" value="SCU83506.1"/>
    <property type="molecule type" value="Genomic_DNA"/>
</dbReference>
<evidence type="ECO:0000256" key="1">
    <source>
        <dbReference type="ARBA" id="ARBA00004123"/>
    </source>
</evidence>
<keyword evidence="5 9" id="KW-0010">Activator</keyword>
<dbReference type="GO" id="GO:0016592">
    <property type="term" value="C:mediator complex"/>
    <property type="evidence" value="ECO:0007669"/>
    <property type="project" value="UniProtKB-UniRule"/>
</dbReference>
<evidence type="ECO:0000256" key="6">
    <source>
        <dbReference type="ARBA" id="ARBA00023163"/>
    </source>
</evidence>
<feature type="compositionally biased region" description="Polar residues" evidence="10">
    <location>
        <begin position="21"/>
        <end position="40"/>
    </location>
</feature>
<keyword evidence="4 9" id="KW-0805">Transcription regulation</keyword>
<evidence type="ECO:0000256" key="3">
    <source>
        <dbReference type="ARBA" id="ARBA00019619"/>
    </source>
</evidence>
<evidence type="ECO:0000313" key="13">
    <source>
        <dbReference type="Proteomes" id="UP000190274"/>
    </source>
</evidence>
<comment type="similarity">
    <text evidence="2 9">Belongs to the Mediator complex subunit 14 family.</text>
</comment>
<dbReference type="GO" id="GO:0051123">
    <property type="term" value="P:RNA polymerase II preinitiation complex assembly"/>
    <property type="evidence" value="ECO:0007669"/>
    <property type="project" value="EnsemblFungi"/>
</dbReference>